<dbReference type="CDD" id="cd00586">
    <property type="entry name" value="4HBT"/>
    <property type="match status" value="1"/>
</dbReference>
<protein>
    <submittedName>
        <fullName evidence="2">Acyl-CoA thioesterase</fullName>
    </submittedName>
</protein>
<keyword evidence="3" id="KW-1185">Reference proteome</keyword>
<dbReference type="SUPFAM" id="SSF54637">
    <property type="entry name" value="Thioesterase/thiol ester dehydrase-isomerase"/>
    <property type="match status" value="1"/>
</dbReference>
<gene>
    <name evidence="2" type="ORF">DDE23_14725</name>
</gene>
<proteinExistence type="predicted"/>
<keyword evidence="1" id="KW-0378">Hydrolase</keyword>
<dbReference type="EMBL" id="QDDR01000007">
    <property type="protein sequence ID" value="PVE46926.1"/>
    <property type="molecule type" value="Genomic_DNA"/>
</dbReference>
<evidence type="ECO:0000256" key="1">
    <source>
        <dbReference type="ARBA" id="ARBA00022801"/>
    </source>
</evidence>
<evidence type="ECO:0000313" key="2">
    <source>
        <dbReference type="EMBL" id="PVE46926.1"/>
    </source>
</evidence>
<evidence type="ECO:0000313" key="3">
    <source>
        <dbReference type="Proteomes" id="UP000244810"/>
    </source>
</evidence>
<sequence>MSGTALVCTTERLVAWSECDPAGIVYYPRYAEMCDANTNALFAQATGLGKRETQARYGIVGWPMVSSGQRYLKPATYGDVVRVSSRVLRFGGSSIELSHRIEHRDGSPIAELTDTRVWAVPHPEKPGAIKAAKLPADFTACFFTEG</sequence>
<dbReference type="InterPro" id="IPR029069">
    <property type="entry name" value="HotDog_dom_sf"/>
</dbReference>
<dbReference type="OrthoDB" id="7204167at2"/>
<dbReference type="AlphaFoldDB" id="A0A2T7UQJ0"/>
<comment type="caution">
    <text evidence="2">The sequence shown here is derived from an EMBL/GenBank/DDBJ whole genome shotgun (WGS) entry which is preliminary data.</text>
</comment>
<dbReference type="Proteomes" id="UP000244810">
    <property type="component" value="Unassembled WGS sequence"/>
</dbReference>
<dbReference type="PANTHER" id="PTHR31793">
    <property type="entry name" value="4-HYDROXYBENZOYL-COA THIOESTERASE FAMILY MEMBER"/>
    <property type="match status" value="1"/>
</dbReference>
<dbReference type="PANTHER" id="PTHR31793:SF37">
    <property type="entry name" value="ACYL-COA THIOESTER HYDROLASE YBGC"/>
    <property type="match status" value="1"/>
</dbReference>
<dbReference type="Pfam" id="PF13279">
    <property type="entry name" value="4HBT_2"/>
    <property type="match status" value="1"/>
</dbReference>
<dbReference type="InterPro" id="IPR050563">
    <property type="entry name" value="4-hydroxybenzoyl-CoA_TE"/>
</dbReference>
<dbReference type="GO" id="GO:0047617">
    <property type="term" value="F:fatty acyl-CoA hydrolase activity"/>
    <property type="evidence" value="ECO:0007669"/>
    <property type="project" value="TreeGrafter"/>
</dbReference>
<organism evidence="2 3">
    <name type="scientific">Pararhodobacter aggregans</name>
    <dbReference type="NCBI Taxonomy" id="404875"/>
    <lineage>
        <taxon>Bacteria</taxon>
        <taxon>Pseudomonadati</taxon>
        <taxon>Pseudomonadota</taxon>
        <taxon>Alphaproteobacteria</taxon>
        <taxon>Rhodobacterales</taxon>
        <taxon>Paracoccaceae</taxon>
        <taxon>Pararhodobacter</taxon>
    </lineage>
</organism>
<reference evidence="2 3" key="1">
    <citation type="journal article" date="2011" name="Syst. Appl. Microbiol.">
        <title>Defluviimonas denitrificans gen. nov., sp. nov., and Pararhodobacter aggregans gen. nov., sp. nov., non-phototrophic Rhodobacteraceae from the biofilter of a marine aquaculture.</title>
        <authorList>
            <person name="Foesel B.U."/>
            <person name="Drake H.L."/>
            <person name="Schramm A."/>
        </authorList>
    </citation>
    <scope>NUCLEOTIDE SEQUENCE [LARGE SCALE GENOMIC DNA]</scope>
    <source>
        <strain evidence="2 3">D1-19</strain>
    </source>
</reference>
<accession>A0A2T7UQJ0</accession>
<dbReference type="Gene3D" id="3.10.129.10">
    <property type="entry name" value="Hotdog Thioesterase"/>
    <property type="match status" value="1"/>
</dbReference>
<dbReference type="RefSeq" id="WP_107752498.1">
    <property type="nucleotide sequence ID" value="NZ_QBKF01000007.1"/>
</dbReference>
<name>A0A2T7UQJ0_9RHOB</name>